<dbReference type="RefSeq" id="WP_107715161.1">
    <property type="nucleotide sequence ID" value="NZ_CP049266.1"/>
</dbReference>
<feature type="coiled-coil region" evidence="1">
    <location>
        <begin position="1286"/>
        <end position="1320"/>
    </location>
</feature>
<evidence type="ECO:0000259" key="4">
    <source>
        <dbReference type="SMART" id="SM00912"/>
    </source>
</evidence>
<feature type="region of interest" description="Disordered" evidence="2">
    <location>
        <begin position="1399"/>
        <end position="1418"/>
    </location>
</feature>
<keyword evidence="3" id="KW-0472">Membrane</keyword>
<feature type="compositionally biased region" description="Polar residues" evidence="2">
    <location>
        <begin position="1402"/>
        <end position="1418"/>
    </location>
</feature>
<keyword evidence="3" id="KW-0812">Transmembrane</keyword>
<evidence type="ECO:0000256" key="3">
    <source>
        <dbReference type="SAM" id="Phobius"/>
    </source>
</evidence>
<dbReference type="Pfam" id="PF13332">
    <property type="entry name" value="Fil_haemagg_2"/>
    <property type="match status" value="4"/>
</dbReference>
<feature type="compositionally biased region" description="Polar residues" evidence="2">
    <location>
        <begin position="1565"/>
        <end position="1578"/>
    </location>
</feature>
<feature type="transmembrane region" description="Helical" evidence="3">
    <location>
        <begin position="21"/>
        <end position="40"/>
    </location>
</feature>
<feature type="region of interest" description="Disordered" evidence="2">
    <location>
        <begin position="1565"/>
        <end position="1591"/>
    </location>
</feature>
<evidence type="ECO:0000313" key="5">
    <source>
        <dbReference type="EMBL" id="QPH91161.1"/>
    </source>
</evidence>
<organism evidence="5 6">
    <name type="scientific">Campylobacter concisus</name>
    <dbReference type="NCBI Taxonomy" id="199"/>
    <lineage>
        <taxon>Bacteria</taxon>
        <taxon>Pseudomonadati</taxon>
        <taxon>Campylobacterota</taxon>
        <taxon>Epsilonproteobacteria</taxon>
        <taxon>Campylobacterales</taxon>
        <taxon>Campylobacteraceae</taxon>
        <taxon>Campylobacter</taxon>
    </lineage>
</organism>
<dbReference type="InterPro" id="IPR025157">
    <property type="entry name" value="Hemagglutinin_rpt"/>
</dbReference>
<dbReference type="NCBIfam" id="TIGR01901">
    <property type="entry name" value="adhes_NPXG"/>
    <property type="match status" value="1"/>
</dbReference>
<gene>
    <name evidence="5" type="ORF">CVT01_01000</name>
</gene>
<evidence type="ECO:0000256" key="2">
    <source>
        <dbReference type="SAM" id="MobiDB-lite"/>
    </source>
</evidence>
<dbReference type="EMBL" id="CP049266">
    <property type="protein sequence ID" value="QPH91161.1"/>
    <property type="molecule type" value="Genomic_DNA"/>
</dbReference>
<protein>
    <submittedName>
        <fullName evidence="5">Filamentous hemagglutinin N-terminal domain-containing protein</fullName>
    </submittedName>
</protein>
<feature type="compositionally biased region" description="Low complexity" evidence="2">
    <location>
        <begin position="1579"/>
        <end position="1591"/>
    </location>
</feature>
<keyword evidence="3" id="KW-1133">Transmembrane helix</keyword>
<dbReference type="InterPro" id="IPR012334">
    <property type="entry name" value="Pectin_lyas_fold"/>
</dbReference>
<dbReference type="SMART" id="SM00912">
    <property type="entry name" value="Haemagg_act"/>
    <property type="match status" value="1"/>
</dbReference>
<dbReference type="InterPro" id="IPR008638">
    <property type="entry name" value="FhaB/CdiA-like_TPS"/>
</dbReference>
<dbReference type="Proteomes" id="UP000594404">
    <property type="component" value="Chromosome"/>
</dbReference>
<keyword evidence="1" id="KW-0175">Coiled coil</keyword>
<evidence type="ECO:0000256" key="1">
    <source>
        <dbReference type="SAM" id="Coils"/>
    </source>
</evidence>
<proteinExistence type="predicted"/>
<evidence type="ECO:0000313" key="6">
    <source>
        <dbReference type="Proteomes" id="UP000594404"/>
    </source>
</evidence>
<dbReference type="Gene3D" id="2.160.20.10">
    <property type="entry name" value="Single-stranded right-handed beta-helix, Pectin lyase-like"/>
    <property type="match status" value="1"/>
</dbReference>
<dbReference type="Pfam" id="PF05860">
    <property type="entry name" value="TPS"/>
    <property type="match status" value="1"/>
</dbReference>
<accession>A0A7S9RG87</accession>
<feature type="domain" description="Filamentous haemagglutinin FhaB/tRNA nuclease CdiA-like TPS" evidence="4">
    <location>
        <begin position="61"/>
        <end position="179"/>
    </location>
</feature>
<name>A0A7S9RG87_9BACT</name>
<reference evidence="5 6" key="1">
    <citation type="journal article" date="2018" name="Emerg. Microbes Infect.">
        <title>Genomic analysis of oral Campylobacter concisus strains identified a potential bacterial molecular marker associated with active Crohn's disease.</title>
        <authorList>
            <person name="Liu F."/>
            <person name="Ma R."/>
            <person name="Tay C.Y.A."/>
            <person name="Octavia S."/>
            <person name="Lan R."/>
            <person name="Chung H.K.L."/>
            <person name="Riordan S.M."/>
            <person name="Grimm M.C."/>
            <person name="Leong R.W."/>
            <person name="Tanaka M.M."/>
            <person name="Connor S."/>
            <person name="Zhang L."/>
        </authorList>
    </citation>
    <scope>NUCLEOTIDE SEQUENCE [LARGE SCALE GENOMIC DNA]</scope>
    <source>
        <strain evidence="5 6">P1CDO3</strain>
    </source>
</reference>
<dbReference type="InterPro" id="IPR011050">
    <property type="entry name" value="Pectin_lyase_fold/virulence"/>
</dbReference>
<sequence length="2409" mass="261786">MLKNNQISNAQSNQKPSLLTIGLNFYVSLSLLLGTMPALANEPSIIADPGASNRPDILKAPNETLIINITNPDSKGVSINEYSRFNTPTTGTILNNSNKNIDTKIAGQIDANYRLNKEASLIINKVNSAEKSSLKGNLEVAGSRADVVIANPNGISVDGLNMINSRSLTLTTGNINKLSPKEIGLISNNSIDIVGDGLNDKSSDYTNVISNAINLNSNIHANELNIIGEKAVASSKDRLYNDVKAKNQENSFSLDSSALGGMYANKIKLVGTSNGVGVNNNGLVIANNNIEISLDGDIVNAGAIASNKEAKIEAKTITNKDEALIAAKESLNIKADTLVNTSSQIYAKDINVEAKKLINNSSSQARVDTVHKQGTMHLKKEGVNRYKLGVNLKELKEKISVKLAKKLGKDIRELDENEVNELVLKEAINKDSALYALNLHKDSYLYGTSQKIFHNLRLDYDTNEVLVDTSRAKNNEQKRTITYSIVKDVLNEDDKANFIPGSIIANNDINLNVNDVLNDKSVIYAGGDLKLNSDNVENIALMLNNNVNSYSVYKWKEKKKWYRRGFKSKWVTKGGKSTNFNFSYTDVGLPAVFAAGNEIVGSTQDFSSYALNDDIKLANVDLDKFSEPIFNSPIIKNLNRKVKNQGYYYSLDSINSAYIANILDGLYEARNESISKFKNEAKDKNVKASALVMANNIELDAKGNISLAGSVVADNINLNSQNLNLNHLELNSKDLNLKADGANINSSEISAKSINADANNISLDKESSQFSKASNLKADESLNLSAKENLNIAGGGLEADKINLSANNININAKEFAYSHSAKENGISFKQNIQTLNSANLDAKDINLNSKSNTQISSSNLRATNKLNIEAGNDIYVVGANTNESTQTKEKSKGFFSKKESHLMAINQKVISSNLNARDISLKAGGNAIVTGSNLSAKNDINIDANNIGLAPTAYKNDEARSSSKKSFGGLKSSLDMHSLAKTNLQGSSLSTAQGDINLNANNDISIISSDIKGGRNVNLNAGNNLSILAAKEQIKEKSVHKSSNINIISLLTYPGMLVASAIDPIGTGSNTYLFEQIFGDTLTQIYRSTYNEKGSLDALAKLSNISAAKELNLKANEATITANLSSKDDTNIKANSIEISNAENEHSSYEISKSKGINLPSTKDLANDQKPKPIKEFKYDTSTKTRVADAEYEKSTTDVASTKAISSNLVSDKNINLNANEEIGITGSNLIAKEDINLISKNANIDILNSTDTTDISKTLKQAKAALSITAQNEYVEVAPASLALIEAIKQLKKVKKEYDSYKHTRDDLKDKLDELKQAYKSKTPGIDGSDIEDLSDILENVNDEERYYKANIALAMANVEAKSLALIAQVAAAAKAASNWYTFGFSVGVAASVNGHKSKSNSNEVISNPSNLSANNIKIQTPNDTTITGSNLSANNLIDINTNNLNINSSKNTYTSESKDKSIGGTMRYTMYGGGGGSAGLNYSTSSSDTESLTNNNSHLYSAKDMNINTANDATIKGANLRADERLNLKVGNNLSLESVRDKYAYNERGYSVGVGIGFSSDKSPNSSFANPSSTKTTSSNANFSRSRSNTITKQTVLSSITANELNVEVDKNTHLKGSLLASGNYDENNKFIDNHNLNLKTNTLSYENLSNTSYNKGTNFSIGANYILEDKNNKDGRSNNNQEDKFTGLKSIDLSNHRNLSYSLSKNLATLGSGNIEIADKDNSDDLDRLNRDTTKLTKDLVNTSISSNVDASMDLRVLTKSGQKDIKDEYNTATAITKALNAIIETGEFNFNSEVKENVAQYEAGKLLGKELAQKLIDDSVTIEEKEVLGNKFIELFASMSGLDLGGISLRIIDDKFAKGKGDEKFLGHFNSGSIILNLAHIKNVDQFVSTLGHELKHAIDYKAGKFIPGDSKQDRYAKLKEDSFSDYLNKALNLQDSGINAKDAAINYTKNQSSLNTLLLNSYMFNGLDKSKGDNRQFSQPEIDWLKANGNNFANFIRERTGIDISQDEAISRLSVQALKQSDNVWSLMFNKDDALAKEFLTKSDNKEGLFVVDKFDNRNNRLNLDVAINNIDFYNKYIHPNIDSLPLETVKNSILNLASNADKIPSNLQNWYKDQTFTASSLRDGAISLAKDITVNGVSGVRNMYYNIFNNDKKILEKVYDYNGISDDIALISGFDTSSLTGVAAIGKEVGVGLGKGAVGLGKLAKDGVVAVGKAGAKGVNLVKNTNFTDVALSSIVKLDQATTIKGVQTINIGGKEFAVVGHNPLTKNYIIRPTGLAKEVKILSGKKSVEEVKILVGNHYEVTQEGLLAVGKNALQRSGIKTISKQEFKNASDLNMVNYMQWGEDFVKSYAPTGLPEATWAGIGGWIASDPREQIKDTYYFFKKGIMNTINSIQEINTKEKK</sequence>
<dbReference type="GO" id="GO:0003824">
    <property type="term" value="F:catalytic activity"/>
    <property type="evidence" value="ECO:0007669"/>
    <property type="project" value="UniProtKB-ARBA"/>
</dbReference>
<dbReference type="SUPFAM" id="SSF51126">
    <property type="entry name" value="Pectin lyase-like"/>
    <property type="match status" value="1"/>
</dbReference>